<reference evidence="1" key="1">
    <citation type="journal article" date="2020" name="mSystems">
        <title>Genome- and Community-Level Interaction Insights into Carbon Utilization and Element Cycling Functions of Hydrothermarchaeota in Hydrothermal Sediment.</title>
        <authorList>
            <person name="Zhou Z."/>
            <person name="Liu Y."/>
            <person name="Xu W."/>
            <person name="Pan J."/>
            <person name="Luo Z.H."/>
            <person name="Li M."/>
        </authorList>
    </citation>
    <scope>NUCLEOTIDE SEQUENCE [LARGE SCALE GENOMIC DNA]</scope>
    <source>
        <strain evidence="1">HyVt-501</strain>
    </source>
</reference>
<organism evidence="1">
    <name type="scientific">Aquifex aeolicus</name>
    <dbReference type="NCBI Taxonomy" id="63363"/>
    <lineage>
        <taxon>Bacteria</taxon>
        <taxon>Pseudomonadati</taxon>
        <taxon>Aquificota</taxon>
        <taxon>Aquificia</taxon>
        <taxon>Aquificales</taxon>
        <taxon>Aquificaceae</taxon>
        <taxon>Aquifex</taxon>
    </lineage>
</organism>
<dbReference type="EMBL" id="DRNB01000008">
    <property type="protein sequence ID" value="HHJ63306.1"/>
    <property type="molecule type" value="Genomic_DNA"/>
</dbReference>
<comment type="caution">
    <text evidence="1">The sequence shown here is derived from an EMBL/GenBank/DDBJ whole genome shotgun (WGS) entry which is preliminary data.</text>
</comment>
<feature type="non-terminal residue" evidence="1">
    <location>
        <position position="165"/>
    </location>
</feature>
<proteinExistence type="predicted"/>
<name>A0A7C5L5U4_AQUAO</name>
<gene>
    <name evidence="1" type="ORF">ENJ61_00200</name>
</gene>
<accession>A0A7C5L5U4</accession>
<sequence length="165" mass="18977">MRNLWEEVGEVYSLCRFKGDLSKTAELARTESWGILIDPYIWKDKEDGNGYTTKAVLFRVKNVSNGEYHNVLIGLNPKDGKFHIWCGDSYCQELGYEESQCWFWRNYAKGEPHCKHTALVLQFIDANPEMKKEIERLLLGKDSTFAAGIQGKLRLALKKAKSILL</sequence>
<protein>
    <submittedName>
        <fullName evidence="1">Uncharacterized protein</fullName>
    </submittedName>
</protein>
<dbReference type="Proteomes" id="UP000885792">
    <property type="component" value="Unassembled WGS sequence"/>
</dbReference>
<dbReference type="AlphaFoldDB" id="A0A7C5L5U4"/>
<evidence type="ECO:0000313" key="1">
    <source>
        <dbReference type="EMBL" id="HHJ63306.1"/>
    </source>
</evidence>